<feature type="transmembrane region" description="Helical" evidence="1">
    <location>
        <begin position="60"/>
        <end position="80"/>
    </location>
</feature>
<keyword evidence="1" id="KW-1133">Transmembrane helix</keyword>
<feature type="transmembrane region" description="Helical" evidence="1">
    <location>
        <begin position="86"/>
        <end position="107"/>
    </location>
</feature>
<evidence type="ECO:0000313" key="3">
    <source>
        <dbReference type="Proteomes" id="UP000214566"/>
    </source>
</evidence>
<protein>
    <recommendedName>
        <fullName evidence="4">Transmembrane protein</fullName>
    </recommendedName>
</protein>
<gene>
    <name evidence="2" type="ORF">THIARS_60591</name>
</gene>
<dbReference type="EMBL" id="FLMQ01000055">
    <property type="protein sequence ID" value="SBP87878.1"/>
    <property type="molecule type" value="Genomic_DNA"/>
</dbReference>
<keyword evidence="3" id="KW-1185">Reference proteome</keyword>
<name>A0A238D3J5_THIDL</name>
<keyword evidence="1" id="KW-0812">Transmembrane</keyword>
<dbReference type="Proteomes" id="UP000214566">
    <property type="component" value="Unassembled WGS sequence"/>
</dbReference>
<proteinExistence type="predicted"/>
<dbReference type="RefSeq" id="WP_094160022.1">
    <property type="nucleotide sequence ID" value="NZ_LT592170.1"/>
</dbReference>
<feature type="transmembrane region" description="Helical" evidence="1">
    <location>
        <begin position="30"/>
        <end position="48"/>
    </location>
</feature>
<evidence type="ECO:0008006" key="4">
    <source>
        <dbReference type="Google" id="ProtNLM"/>
    </source>
</evidence>
<evidence type="ECO:0000256" key="1">
    <source>
        <dbReference type="SAM" id="Phobius"/>
    </source>
</evidence>
<keyword evidence="1" id="KW-0472">Membrane</keyword>
<accession>A0A238D3J5</accession>
<organism evidence="2 3">
    <name type="scientific">Thiomonas delicata</name>
    <name type="common">Thiomonas cuprina</name>
    <dbReference type="NCBI Taxonomy" id="364030"/>
    <lineage>
        <taxon>Bacteria</taxon>
        <taxon>Pseudomonadati</taxon>
        <taxon>Pseudomonadota</taxon>
        <taxon>Betaproteobacteria</taxon>
        <taxon>Burkholderiales</taxon>
        <taxon>Thiomonas</taxon>
    </lineage>
</organism>
<sequence>MKTMVPNLIATLIGIWLSYAAVLDFSRVETSRWLVYAAAAAVIALALWSRRRDFAKWPGTSSMAASLALIAAIGMGQFGLLSHLALFWVVFFSGNIVAVLSFWAAIYRPKQIPTSQA</sequence>
<evidence type="ECO:0000313" key="2">
    <source>
        <dbReference type="EMBL" id="SBP87878.1"/>
    </source>
</evidence>
<reference evidence="2 3" key="1">
    <citation type="submission" date="2016-06" db="EMBL/GenBank/DDBJ databases">
        <authorList>
            <person name="Kjaerup R.B."/>
            <person name="Dalgaard T.S."/>
            <person name="Juul-Madsen H.R."/>
        </authorList>
    </citation>
    <scope>NUCLEOTIDE SEQUENCE [LARGE SCALE GENOMIC DNA]</scope>
    <source>
        <strain evidence="2 3">DSM 16361</strain>
    </source>
</reference>
<dbReference type="AlphaFoldDB" id="A0A238D3J5"/>